<accession>A0ABT0GQZ3</accession>
<evidence type="ECO:0000256" key="7">
    <source>
        <dbReference type="ARBA" id="ARBA00022801"/>
    </source>
</evidence>
<protein>
    <recommendedName>
        <fullName evidence="5">5'-deoxynucleotidase</fullName>
        <ecNumber evidence="5">3.1.3.89</ecNumber>
    </recommendedName>
</protein>
<dbReference type="SUPFAM" id="SSF109604">
    <property type="entry name" value="HD-domain/PDEase-like"/>
    <property type="match status" value="1"/>
</dbReference>
<dbReference type="SMART" id="SM00471">
    <property type="entry name" value="HDc"/>
    <property type="match status" value="1"/>
</dbReference>
<evidence type="ECO:0000256" key="4">
    <source>
        <dbReference type="ARBA" id="ARBA00011738"/>
    </source>
</evidence>
<dbReference type="Gene3D" id="1.10.3210.10">
    <property type="entry name" value="Hypothetical protein af1432"/>
    <property type="match status" value="1"/>
</dbReference>
<proteinExistence type="predicted"/>
<evidence type="ECO:0000256" key="3">
    <source>
        <dbReference type="ARBA" id="ARBA00001941"/>
    </source>
</evidence>
<dbReference type="EC" id="3.1.3.89" evidence="5"/>
<dbReference type="Pfam" id="PF13023">
    <property type="entry name" value="HD_3"/>
    <property type="match status" value="1"/>
</dbReference>
<evidence type="ECO:0000259" key="8">
    <source>
        <dbReference type="SMART" id="SM00471"/>
    </source>
</evidence>
<evidence type="ECO:0000256" key="5">
    <source>
        <dbReference type="ARBA" id="ARBA00012964"/>
    </source>
</evidence>
<organism evidence="9 10">
    <name type="scientific">Roseibium sediminicola</name>
    <dbReference type="NCBI Taxonomy" id="2933272"/>
    <lineage>
        <taxon>Bacteria</taxon>
        <taxon>Pseudomonadati</taxon>
        <taxon>Pseudomonadota</taxon>
        <taxon>Alphaproteobacteria</taxon>
        <taxon>Hyphomicrobiales</taxon>
        <taxon>Stappiaceae</taxon>
        <taxon>Roseibium</taxon>
    </lineage>
</organism>
<dbReference type="InterPro" id="IPR039356">
    <property type="entry name" value="YfbR/HDDC2"/>
</dbReference>
<keyword evidence="10" id="KW-1185">Reference proteome</keyword>
<dbReference type="PANTHER" id="PTHR11845">
    <property type="entry name" value="5'-DEOXYNUCLEOTIDASE HDDC2"/>
    <property type="match status" value="1"/>
</dbReference>
<feature type="domain" description="HD/PDEase" evidence="8">
    <location>
        <begin position="44"/>
        <end position="161"/>
    </location>
</feature>
<name>A0ABT0GQZ3_9HYPH</name>
<evidence type="ECO:0000256" key="1">
    <source>
        <dbReference type="ARBA" id="ARBA00001638"/>
    </source>
</evidence>
<evidence type="ECO:0000256" key="6">
    <source>
        <dbReference type="ARBA" id="ARBA00022723"/>
    </source>
</evidence>
<comment type="cofactor">
    <cofactor evidence="3">
        <name>Co(2+)</name>
        <dbReference type="ChEBI" id="CHEBI:48828"/>
    </cofactor>
</comment>
<gene>
    <name evidence="9" type="ORF">M0H32_06735</name>
</gene>
<keyword evidence="7" id="KW-0378">Hydrolase</keyword>
<dbReference type="PANTHER" id="PTHR11845:SF13">
    <property type="entry name" value="5'-DEOXYNUCLEOTIDASE HDDC2"/>
    <property type="match status" value="1"/>
</dbReference>
<comment type="cofactor">
    <cofactor evidence="2">
        <name>Mn(2+)</name>
        <dbReference type="ChEBI" id="CHEBI:29035"/>
    </cofactor>
</comment>
<evidence type="ECO:0000313" key="10">
    <source>
        <dbReference type="Proteomes" id="UP001431221"/>
    </source>
</evidence>
<dbReference type="InterPro" id="IPR003607">
    <property type="entry name" value="HD/PDEase_dom"/>
</dbReference>
<sequence>MTQTDLPSSPLAIDPARLTGILDFLQAAEQLKDTLRSGSTRQGRPESTAEHSWRLALMVLVFEKDLMELDVSRLLKLCLVHDLGEAISGDVPAPFQTPGDDREARERRDFQTLCAPLPEDLAGELLALWDEYTAAESAEAKLAKAFDKLETMLQHLLMPDGDVIFFDFNLGYGRDRTDYAPLTRQIREEVDRQTRAVIDRLAQEPA</sequence>
<keyword evidence="6" id="KW-0479">Metal-binding</keyword>
<dbReference type="InterPro" id="IPR006674">
    <property type="entry name" value="HD_domain"/>
</dbReference>
<reference evidence="9" key="1">
    <citation type="submission" date="2022-04" db="EMBL/GenBank/DDBJ databases">
        <title>Roseibium sp. CAU 1639 isolated from mud.</title>
        <authorList>
            <person name="Kim W."/>
        </authorList>
    </citation>
    <scope>NUCLEOTIDE SEQUENCE</scope>
    <source>
        <strain evidence="9">CAU 1639</strain>
    </source>
</reference>
<comment type="catalytic activity">
    <reaction evidence="1">
        <text>a 2'-deoxyribonucleoside 5'-phosphate + H2O = a 2'-deoxyribonucleoside + phosphate</text>
        <dbReference type="Rhea" id="RHEA:36167"/>
        <dbReference type="ChEBI" id="CHEBI:15377"/>
        <dbReference type="ChEBI" id="CHEBI:18274"/>
        <dbReference type="ChEBI" id="CHEBI:43474"/>
        <dbReference type="ChEBI" id="CHEBI:65317"/>
        <dbReference type="EC" id="3.1.3.89"/>
    </reaction>
</comment>
<evidence type="ECO:0000313" key="9">
    <source>
        <dbReference type="EMBL" id="MCK7611849.1"/>
    </source>
</evidence>
<evidence type="ECO:0000256" key="2">
    <source>
        <dbReference type="ARBA" id="ARBA00001936"/>
    </source>
</evidence>
<comment type="subunit">
    <text evidence="4">Homodimer.</text>
</comment>
<dbReference type="EMBL" id="JALNMJ010000003">
    <property type="protein sequence ID" value="MCK7611849.1"/>
    <property type="molecule type" value="Genomic_DNA"/>
</dbReference>
<dbReference type="RefSeq" id="WP_248152479.1">
    <property type="nucleotide sequence ID" value="NZ_JALNMJ010000003.1"/>
</dbReference>
<comment type="caution">
    <text evidence="9">The sequence shown here is derived from an EMBL/GenBank/DDBJ whole genome shotgun (WGS) entry which is preliminary data.</text>
</comment>
<dbReference type="Proteomes" id="UP001431221">
    <property type="component" value="Unassembled WGS sequence"/>
</dbReference>